<feature type="compositionally biased region" description="Acidic residues" evidence="10">
    <location>
        <begin position="188"/>
        <end position="198"/>
    </location>
</feature>
<dbReference type="GO" id="GO:0030983">
    <property type="term" value="F:mismatched DNA binding"/>
    <property type="evidence" value="ECO:0000318"/>
    <property type="project" value="GO_Central"/>
</dbReference>
<dbReference type="SMART" id="SM00293">
    <property type="entry name" value="PWWP"/>
    <property type="match status" value="1"/>
</dbReference>
<dbReference type="InterPro" id="IPR027417">
    <property type="entry name" value="P-loop_NTPase"/>
</dbReference>
<feature type="compositionally biased region" description="Low complexity" evidence="10">
    <location>
        <begin position="299"/>
        <end position="310"/>
    </location>
</feature>
<dbReference type="Pfam" id="PF05190">
    <property type="entry name" value="MutS_IV"/>
    <property type="match status" value="1"/>
</dbReference>
<dbReference type="InterPro" id="IPR007861">
    <property type="entry name" value="DNA_mismatch_repair_MutS_clamp"/>
</dbReference>
<keyword evidence="6 8" id="KW-0238">DNA-binding</keyword>
<feature type="compositionally biased region" description="Acidic residues" evidence="10">
    <location>
        <begin position="225"/>
        <end position="242"/>
    </location>
</feature>
<keyword evidence="3 8" id="KW-0547">Nucleotide-binding</keyword>
<evidence type="ECO:0000256" key="8">
    <source>
        <dbReference type="PIRNR" id="PIRNR037677"/>
    </source>
</evidence>
<dbReference type="InterPro" id="IPR007696">
    <property type="entry name" value="DNA_mismatch_repair_MutS_core"/>
</dbReference>
<feature type="compositionally biased region" description="Low complexity" evidence="10">
    <location>
        <begin position="12"/>
        <end position="24"/>
    </location>
</feature>
<evidence type="ECO:0000256" key="3">
    <source>
        <dbReference type="ARBA" id="ARBA00022741"/>
    </source>
</evidence>
<dbReference type="PROSITE" id="PS50812">
    <property type="entry name" value="PWWP"/>
    <property type="match status" value="1"/>
</dbReference>
<dbReference type="FunFam" id="3.30.420.110:FF:000004">
    <property type="entry name" value="DNA mismatch repair protein"/>
    <property type="match status" value="1"/>
</dbReference>
<dbReference type="GO" id="GO:0140664">
    <property type="term" value="F:ATP-dependent DNA damage sensor activity"/>
    <property type="evidence" value="ECO:0007669"/>
    <property type="project" value="InterPro"/>
</dbReference>
<keyword evidence="12" id="KW-1185">Reference proteome</keyword>
<dbReference type="OMA" id="TPMMAQY"/>
<dbReference type="InterPro" id="IPR017261">
    <property type="entry name" value="DNA_mismatch_repair_MutS/MSH"/>
</dbReference>
<gene>
    <name evidence="13" type="primary">LOC118404634</name>
</gene>
<evidence type="ECO:0000256" key="2">
    <source>
        <dbReference type="ARBA" id="ARBA00006271"/>
    </source>
</evidence>
<feature type="region of interest" description="Disordered" evidence="10">
    <location>
        <begin position="1"/>
        <end position="58"/>
    </location>
</feature>
<dbReference type="CDD" id="cd05837">
    <property type="entry name" value="PWWP_MSH6"/>
    <property type="match status" value="1"/>
</dbReference>
<dbReference type="InterPro" id="IPR007695">
    <property type="entry name" value="DNA_mismatch_repair_MutS-lik_N"/>
</dbReference>
<dbReference type="PANTHER" id="PTHR11361:SF148">
    <property type="entry name" value="DNA MISMATCH REPAIR PROTEIN MSH6"/>
    <property type="match status" value="1"/>
</dbReference>
<dbReference type="Pfam" id="PF05188">
    <property type="entry name" value="MutS_II"/>
    <property type="match status" value="1"/>
</dbReference>
<organism evidence="12 13">
    <name type="scientific">Branchiostoma floridae</name>
    <name type="common">Florida lancelet</name>
    <name type="synonym">Amphioxus</name>
    <dbReference type="NCBI Taxonomy" id="7739"/>
    <lineage>
        <taxon>Eukaryota</taxon>
        <taxon>Metazoa</taxon>
        <taxon>Chordata</taxon>
        <taxon>Cephalochordata</taxon>
        <taxon>Leptocardii</taxon>
        <taxon>Amphioxiformes</taxon>
        <taxon>Branchiostomatidae</taxon>
        <taxon>Branchiostoma</taxon>
    </lineage>
</organism>
<dbReference type="Gene3D" id="2.30.30.140">
    <property type="match status" value="1"/>
</dbReference>
<feature type="domain" description="PWWP" evidence="11">
    <location>
        <begin position="65"/>
        <end position="126"/>
    </location>
</feature>
<feature type="compositionally biased region" description="Low complexity" evidence="10">
    <location>
        <begin position="45"/>
        <end position="54"/>
    </location>
</feature>
<dbReference type="OrthoDB" id="10252754at2759"/>
<dbReference type="PIRSF" id="PIRSF037677">
    <property type="entry name" value="DNA_mis_repair_Msh6"/>
    <property type="match status" value="1"/>
</dbReference>
<feature type="region of interest" description="Disordered" evidence="10">
    <location>
        <begin position="127"/>
        <end position="147"/>
    </location>
</feature>
<dbReference type="Gene3D" id="3.40.50.300">
    <property type="entry name" value="P-loop containing nucleotide triphosphate hydrolases"/>
    <property type="match status" value="1"/>
</dbReference>
<feature type="compositionally biased region" description="Polar residues" evidence="10">
    <location>
        <begin position="1"/>
        <end position="11"/>
    </location>
</feature>
<dbReference type="CDD" id="cd03286">
    <property type="entry name" value="ABC_MSH6_euk"/>
    <property type="match status" value="1"/>
</dbReference>
<dbReference type="InterPro" id="IPR045076">
    <property type="entry name" value="MutS"/>
</dbReference>
<dbReference type="GO" id="GO:0051053">
    <property type="term" value="P:negative regulation of DNA metabolic process"/>
    <property type="evidence" value="ECO:0007669"/>
    <property type="project" value="UniProtKB-ARBA"/>
</dbReference>
<evidence type="ECO:0000256" key="6">
    <source>
        <dbReference type="ARBA" id="ARBA00023125"/>
    </source>
</evidence>
<dbReference type="Gene3D" id="3.30.420.110">
    <property type="entry name" value="MutS, connector domain"/>
    <property type="match status" value="1"/>
</dbReference>
<dbReference type="FunFam" id="1.10.1420.10:FF:000006">
    <property type="entry name" value="DNA mismatch repair protein"/>
    <property type="match status" value="1"/>
</dbReference>
<keyword evidence="4 8" id="KW-0227">DNA damage</keyword>
<dbReference type="PROSITE" id="PS00486">
    <property type="entry name" value="DNA_MISMATCH_REPAIR_2"/>
    <property type="match status" value="1"/>
</dbReference>
<feature type="compositionally biased region" description="Acidic residues" evidence="10">
    <location>
        <begin position="171"/>
        <end position="180"/>
    </location>
</feature>
<dbReference type="Pfam" id="PF00855">
    <property type="entry name" value="PWWP"/>
    <property type="match status" value="1"/>
</dbReference>
<reference evidence="12" key="1">
    <citation type="journal article" date="2020" name="Nat. Ecol. Evol.">
        <title>Deeply conserved synteny resolves early events in vertebrate evolution.</title>
        <authorList>
            <person name="Simakov O."/>
            <person name="Marletaz F."/>
            <person name="Yue J.X."/>
            <person name="O'Connell B."/>
            <person name="Jenkins J."/>
            <person name="Brandt A."/>
            <person name="Calef R."/>
            <person name="Tung C.H."/>
            <person name="Huang T.K."/>
            <person name="Schmutz J."/>
            <person name="Satoh N."/>
            <person name="Yu J.K."/>
            <person name="Putnam N.H."/>
            <person name="Green R.E."/>
            <person name="Rokhsar D.S."/>
        </authorList>
    </citation>
    <scope>NUCLEOTIDE SEQUENCE [LARGE SCALE GENOMIC DNA]</scope>
    <source>
        <strain evidence="12">S238N-H82</strain>
    </source>
</reference>
<dbReference type="KEGG" id="bfo:118404634"/>
<dbReference type="InterPro" id="IPR036187">
    <property type="entry name" value="DNA_mismatch_repair_MutS_sf"/>
</dbReference>
<evidence type="ECO:0000256" key="10">
    <source>
        <dbReference type="SAM" id="MobiDB-lite"/>
    </source>
</evidence>
<dbReference type="GeneID" id="118404634"/>
<dbReference type="InterPro" id="IPR036678">
    <property type="entry name" value="MutS_con_dom_sf"/>
</dbReference>
<name>A0A9J7HKS4_BRAFL</name>
<evidence type="ECO:0000256" key="4">
    <source>
        <dbReference type="ARBA" id="ARBA00022763"/>
    </source>
</evidence>
<dbReference type="GO" id="GO:0006298">
    <property type="term" value="P:mismatch repair"/>
    <property type="evidence" value="ECO:0000318"/>
    <property type="project" value="GO_Central"/>
</dbReference>
<dbReference type="FunFam" id="3.40.1170.10:FF:000002">
    <property type="entry name" value="DNA mismatch repair protein"/>
    <property type="match status" value="1"/>
</dbReference>
<dbReference type="Pfam" id="PF01624">
    <property type="entry name" value="MutS_I"/>
    <property type="match status" value="1"/>
</dbReference>
<dbReference type="Gene3D" id="3.40.1170.10">
    <property type="entry name" value="DNA repair protein MutS, domain I"/>
    <property type="match status" value="1"/>
</dbReference>
<dbReference type="SUPFAM" id="SSF63748">
    <property type="entry name" value="Tudor/PWWP/MBT"/>
    <property type="match status" value="1"/>
</dbReference>
<dbReference type="SMART" id="SM00534">
    <property type="entry name" value="MUTSac"/>
    <property type="match status" value="1"/>
</dbReference>
<evidence type="ECO:0000256" key="7">
    <source>
        <dbReference type="ARBA" id="ARBA00023242"/>
    </source>
</evidence>
<dbReference type="InterPro" id="IPR007860">
    <property type="entry name" value="DNA_mmatch_repair_MutS_con_dom"/>
</dbReference>
<dbReference type="RefSeq" id="XP_035659759.1">
    <property type="nucleotide sequence ID" value="XM_035803866.1"/>
</dbReference>
<dbReference type="Proteomes" id="UP000001554">
    <property type="component" value="Chromosome 17"/>
</dbReference>
<feature type="compositionally biased region" description="Polar residues" evidence="10">
    <location>
        <begin position="289"/>
        <end position="298"/>
    </location>
</feature>
<dbReference type="Gene3D" id="1.10.1420.10">
    <property type="match status" value="2"/>
</dbReference>
<reference evidence="13" key="2">
    <citation type="submission" date="2025-08" db="UniProtKB">
        <authorList>
            <consortium name="RefSeq"/>
        </authorList>
    </citation>
    <scope>IDENTIFICATION</scope>
    <source>
        <strain evidence="13">S238N-H82</strain>
        <tissue evidence="13">Testes</tissue>
    </source>
</reference>
<comment type="similarity">
    <text evidence="2 8 9">Belongs to the DNA mismatch repair MutS family.</text>
</comment>
<evidence type="ECO:0000259" key="11">
    <source>
        <dbReference type="PROSITE" id="PS50812"/>
    </source>
</evidence>
<evidence type="ECO:0000256" key="5">
    <source>
        <dbReference type="ARBA" id="ARBA00022840"/>
    </source>
</evidence>
<keyword evidence="7" id="KW-0539">Nucleus</keyword>
<dbReference type="SUPFAM" id="SSF53150">
    <property type="entry name" value="DNA repair protein MutS, domain II"/>
    <property type="match status" value="1"/>
</dbReference>
<dbReference type="Pfam" id="PF05192">
    <property type="entry name" value="MutS_III"/>
    <property type="match status" value="1"/>
</dbReference>
<sequence>MPKPNTLFNYFSKSPAPAKNKSSPTVGDTPEFKGKGNSPKEGAKSAKTSPKSAKQNGGVAIQYQPGDLLWSKLSGYPWWPSLVCNHPTTGSHIKPGKTPMVHVQFFDEPPSRSWISHKMTKPFTEATAKDAGTGGPLFTPNPKVQRGAKNAEGALQLSREDRLALVVELLPSEDEEDMDVDDIHNGVDEESGSECEEEVATKKRPSKLRRKKGSKRIRLAVDSGSESEEEEFKPDSEDDDSDVSSGVDEKDISEPETESEPESPIKPTRKRKREPAKTPSRGKAKPDLSSFSTPSSRLGTPSSTATPGGTVRTPGAHQNTKNKLAMFSAPESPSAEQGSEEKAKFDHETYEFLQEGNIRDAKKRLPTDEDYDPRTLYVPDSFLMKNTTPLMRKWWEVKSQLYDTVLFFKVGKFYELYHMDAITGVNELGLIFMKGSQAHCGFPEIAYGRYSDTLVQKGYRVARIEQTETVPQSEERYRKLAKPTKFDKVVRREVCRITTKGTKTYSFLEGDTGEAANSYLLAIAEKANEDIAGDQSVYGVCFVDTSIGKFHIGQFQDDRHSSRLRTLIAQYTPSQVLFERGKLSSKTQSILNSNLSTALREALSSSEFWDAPKTLKFLAEKSYFSETGTEDEEETGDSCWPQALKKMTSDADSLGLTASDDYELGVSSLGAVVWYLKRCYIDEEMLSMCNFEEYTPVDSQAGVTEKSAPDFTTGKQHMVLDGVTLNNLEIIENSVTGSREGTLLDRLDMCCTPFGKRLFKQWLCAPLCNPASINDRLDAVEDLMACRDVVAEVTEILRKVPDLERLLQKIHTLGLARRNKDHPDGRAVFFEDVNYSKKKISDFLSALDGFRSAMRIVRMFKDKVDDFKSKLLKQSISLESDKEGGGRFPNLSFQLMYFDRAFDHNAARKNGVIIPKEGVNRDYDEALSDIKSVHREMDRYKDRQKQRMGCSTISFWSSGKTRYCLEIPESALKRHVPDEYELSSSKKGFKRYTTQEIKDMVKTLEEAEGRREAALKDTMRTIFHSFDESYKEWDAAVQCVSVLDVLMSLMQYSLCGDGDMCRPELVTPEKNMQPFIEIREGRHPCICRTYSGGDFIPNDTVVGTSADEDMEESGGTDASSVVLVTGPNMGGKSTLMRQVGIITVIAQLGCYVPAQSCRLTPIDRVFTRLGASDRIMSGESTFFVELSETSSILQHATCHSLVLLDELGRGTATYDGTAIACSVVKELSENLRCRTLFSTHYHSLVEEFSHDPNVRLGHMACMVENENDEDPSQETITFLYKFVKGACPKSYGFNAARLADLPEEVIRVAQDKAKEFEENTERLKLFRAFNKLCVTKPSAVNEFVSLQNLIKVA</sequence>
<dbReference type="GO" id="GO:0032301">
    <property type="term" value="C:MutSalpha complex"/>
    <property type="evidence" value="ECO:0000318"/>
    <property type="project" value="GO_Central"/>
</dbReference>
<accession>A0A9J7HKS4</accession>
<feature type="region of interest" description="Disordered" evidence="10">
    <location>
        <begin position="170"/>
        <end position="320"/>
    </location>
</feature>
<dbReference type="InterPro" id="IPR000432">
    <property type="entry name" value="DNA_mismatch_repair_MutS_C"/>
</dbReference>
<comment type="function">
    <text evidence="8 9">Component of the post-replicative DNA mismatch repair system (MMR).</text>
</comment>
<comment type="subcellular location">
    <subcellularLocation>
        <location evidence="1">Nucleus</location>
    </subcellularLocation>
</comment>
<dbReference type="Pfam" id="PF00488">
    <property type="entry name" value="MutS_V"/>
    <property type="match status" value="1"/>
</dbReference>
<proteinExistence type="inferred from homology"/>
<dbReference type="SUPFAM" id="SSF52540">
    <property type="entry name" value="P-loop containing nucleoside triphosphate hydrolases"/>
    <property type="match status" value="1"/>
</dbReference>
<dbReference type="GO" id="GO:0005634">
    <property type="term" value="C:nucleus"/>
    <property type="evidence" value="ECO:0000318"/>
    <property type="project" value="GO_Central"/>
</dbReference>
<evidence type="ECO:0000313" key="13">
    <source>
        <dbReference type="RefSeq" id="XP_035659759.1"/>
    </source>
</evidence>
<dbReference type="SUPFAM" id="SSF48334">
    <property type="entry name" value="DNA repair protein MutS, domain III"/>
    <property type="match status" value="1"/>
</dbReference>
<evidence type="ECO:0000313" key="12">
    <source>
        <dbReference type="Proteomes" id="UP000001554"/>
    </source>
</evidence>
<keyword evidence="8 9" id="KW-0234">DNA repair</keyword>
<dbReference type="SMART" id="SM00533">
    <property type="entry name" value="MUTSd"/>
    <property type="match status" value="1"/>
</dbReference>
<dbReference type="InterPro" id="IPR000313">
    <property type="entry name" value="PWWP_dom"/>
</dbReference>
<feature type="compositionally biased region" description="Basic residues" evidence="10">
    <location>
        <begin position="202"/>
        <end position="218"/>
    </location>
</feature>
<evidence type="ECO:0000256" key="1">
    <source>
        <dbReference type="ARBA" id="ARBA00004123"/>
    </source>
</evidence>
<dbReference type="FunFam" id="3.40.50.300:FF:000645">
    <property type="entry name" value="DNA mismatch repair protein"/>
    <property type="match status" value="1"/>
</dbReference>
<protein>
    <recommendedName>
        <fullName evidence="8">DNA mismatch repair protein</fullName>
    </recommendedName>
</protein>
<dbReference type="FunFam" id="1.10.1420.10:FF:000005">
    <property type="entry name" value="DNA mismatch repair protein"/>
    <property type="match status" value="1"/>
</dbReference>
<dbReference type="PANTHER" id="PTHR11361">
    <property type="entry name" value="DNA MISMATCH REPAIR PROTEIN MUTS FAMILY MEMBER"/>
    <property type="match status" value="1"/>
</dbReference>
<dbReference type="InterPro" id="IPR016151">
    <property type="entry name" value="DNA_mismatch_repair_MutS_N"/>
</dbReference>
<dbReference type="SUPFAM" id="SSF55271">
    <property type="entry name" value="DNA repair protein MutS, domain I"/>
    <property type="match status" value="1"/>
</dbReference>
<dbReference type="GO" id="GO:0005524">
    <property type="term" value="F:ATP binding"/>
    <property type="evidence" value="ECO:0007669"/>
    <property type="project" value="UniProtKB-UniRule"/>
</dbReference>
<evidence type="ECO:0000256" key="9">
    <source>
        <dbReference type="RuleBase" id="RU003756"/>
    </source>
</evidence>
<keyword evidence="5 8" id="KW-0067">ATP-binding</keyword>